<gene>
    <name evidence="8" type="ORF">H8S23_02820</name>
</gene>
<evidence type="ECO:0000256" key="4">
    <source>
        <dbReference type="ARBA" id="ARBA00023014"/>
    </source>
</evidence>
<accession>A0A923KV59</accession>
<evidence type="ECO:0000256" key="3">
    <source>
        <dbReference type="ARBA" id="ARBA00023004"/>
    </source>
</evidence>
<keyword evidence="4 5" id="KW-0411">Iron-sulfur</keyword>
<feature type="binding site" evidence="6">
    <location>
        <position position="221"/>
    </location>
    <ligand>
        <name>S-adenosyl-L-methionine</name>
        <dbReference type="ChEBI" id="CHEBI:59789"/>
    </ligand>
</feature>
<dbReference type="EMBL" id="JACONZ010000001">
    <property type="protein sequence ID" value="MBC5580431.1"/>
    <property type="molecule type" value="Genomic_DNA"/>
</dbReference>
<dbReference type="GO" id="GO:0016740">
    <property type="term" value="F:transferase activity"/>
    <property type="evidence" value="ECO:0007669"/>
    <property type="project" value="TreeGrafter"/>
</dbReference>
<feature type="binding site" evidence="6">
    <location>
        <position position="151"/>
    </location>
    <ligand>
        <name>S-adenosyl-L-methionine</name>
        <dbReference type="ChEBI" id="CHEBI:59789"/>
    </ligand>
</feature>
<evidence type="ECO:0000256" key="6">
    <source>
        <dbReference type="PIRSR" id="PIRSR004762-2"/>
    </source>
</evidence>
<sequence>MKVETRAEILEILKMPQQEYLAAVAPEARRVHQQENGGRLTATAMLGYSNVCKNQCLYCGMRAANSAVPRYRIDPRDVLASLSAAHELGFRRVFLVSGEDPKYGFDKLLQIVAGAKALGMSWVSLACGEYERSQYEELRAAGADEYVVKFEMSDRETFDRLNPSTSYDRRMAAIRSVKEAGLLLASGNIVDYPGQTLEQLAEDILLMKKLEISWAPVIPYLPAQNTPLAAEGGPGSRELNLKEISLLRLMMPRVNITAQQPGENPADGLASDDGNLAALAAGANFLFADLLPTAQAQAFRVVDNRITLGLEHIRDMAQRSGMEFHF</sequence>
<comment type="caution">
    <text evidence="8">The sequence shown here is derived from an EMBL/GenBank/DDBJ whole genome shotgun (WGS) entry which is preliminary data.</text>
</comment>
<dbReference type="PANTHER" id="PTHR43726">
    <property type="entry name" value="3-METHYLORNITHINE SYNTHASE"/>
    <property type="match status" value="1"/>
</dbReference>
<reference evidence="8" key="1">
    <citation type="submission" date="2020-08" db="EMBL/GenBank/DDBJ databases">
        <title>Genome public.</title>
        <authorList>
            <person name="Liu C."/>
            <person name="Sun Q."/>
        </authorList>
    </citation>
    <scope>NUCLEOTIDE SEQUENCE</scope>
    <source>
        <strain evidence="8">BX8</strain>
    </source>
</reference>
<dbReference type="InterPro" id="IPR006638">
    <property type="entry name" value="Elp3/MiaA/NifB-like_rSAM"/>
</dbReference>
<protein>
    <submittedName>
        <fullName evidence="8">Radical SAM protein</fullName>
    </submittedName>
</protein>
<feature type="binding site" evidence="5">
    <location>
        <position position="59"/>
    </location>
    <ligand>
        <name>[4Fe-4S] cluster</name>
        <dbReference type="ChEBI" id="CHEBI:49883"/>
        <note>4Fe-4S-S-AdoMet</note>
    </ligand>
</feature>
<evidence type="ECO:0000256" key="1">
    <source>
        <dbReference type="ARBA" id="ARBA00022691"/>
    </source>
</evidence>
<dbReference type="CDD" id="cd01335">
    <property type="entry name" value="Radical_SAM"/>
    <property type="match status" value="1"/>
</dbReference>
<dbReference type="GO" id="GO:0046872">
    <property type="term" value="F:metal ion binding"/>
    <property type="evidence" value="ECO:0007669"/>
    <property type="project" value="UniProtKB-KW"/>
</dbReference>
<dbReference type="GO" id="GO:0051539">
    <property type="term" value="F:4 iron, 4 sulfur cluster binding"/>
    <property type="evidence" value="ECO:0007669"/>
    <property type="project" value="UniProtKB-KW"/>
</dbReference>
<evidence type="ECO:0000259" key="7">
    <source>
        <dbReference type="PROSITE" id="PS51918"/>
    </source>
</evidence>
<dbReference type="PROSITE" id="PS51918">
    <property type="entry name" value="RADICAL_SAM"/>
    <property type="match status" value="1"/>
</dbReference>
<dbReference type="InterPro" id="IPR007197">
    <property type="entry name" value="rSAM"/>
</dbReference>
<keyword evidence="1 5" id="KW-0949">S-adenosyl-L-methionine</keyword>
<dbReference type="Gene3D" id="3.20.20.70">
    <property type="entry name" value="Aldolase class I"/>
    <property type="match status" value="1"/>
</dbReference>
<name>A0A923KV59_9FIRM</name>
<dbReference type="SMART" id="SM00729">
    <property type="entry name" value="Elp3"/>
    <property type="match status" value="1"/>
</dbReference>
<feature type="binding site" evidence="5">
    <location>
        <position position="52"/>
    </location>
    <ligand>
        <name>[4Fe-4S] cluster</name>
        <dbReference type="ChEBI" id="CHEBI:49883"/>
        <note>4Fe-4S-S-AdoMet</note>
    </ligand>
</feature>
<dbReference type="InterPro" id="IPR013785">
    <property type="entry name" value="Aldolase_TIM"/>
</dbReference>
<evidence type="ECO:0000313" key="9">
    <source>
        <dbReference type="Proteomes" id="UP000659630"/>
    </source>
</evidence>
<dbReference type="InterPro" id="IPR058240">
    <property type="entry name" value="rSAM_sf"/>
</dbReference>
<proteinExistence type="predicted"/>
<keyword evidence="3 5" id="KW-0408">Iron</keyword>
<dbReference type="RefSeq" id="WP_186886784.1">
    <property type="nucleotide sequence ID" value="NZ_JACONZ010000001.1"/>
</dbReference>
<dbReference type="SFLD" id="SFLDS00029">
    <property type="entry name" value="Radical_SAM"/>
    <property type="match status" value="1"/>
</dbReference>
<dbReference type="AlphaFoldDB" id="A0A923KV59"/>
<dbReference type="SFLD" id="SFLDG01280">
    <property type="entry name" value="HydE/PylB-like"/>
    <property type="match status" value="1"/>
</dbReference>
<organism evidence="8 9">
    <name type="scientific">Anaerofilum hominis</name>
    <dbReference type="NCBI Taxonomy" id="2763016"/>
    <lineage>
        <taxon>Bacteria</taxon>
        <taxon>Bacillati</taxon>
        <taxon>Bacillota</taxon>
        <taxon>Clostridia</taxon>
        <taxon>Eubacteriales</taxon>
        <taxon>Oscillospiraceae</taxon>
        <taxon>Anaerofilum</taxon>
    </lineage>
</organism>
<dbReference type="PANTHER" id="PTHR43726:SF1">
    <property type="entry name" value="BIOTIN SYNTHASE"/>
    <property type="match status" value="1"/>
</dbReference>
<feature type="binding site" evidence="5">
    <location>
        <position position="56"/>
    </location>
    <ligand>
        <name>[4Fe-4S] cluster</name>
        <dbReference type="ChEBI" id="CHEBI:49883"/>
        <note>4Fe-4S-S-AdoMet</note>
    </ligand>
</feature>
<comment type="cofactor">
    <cofactor evidence="5">
        <name>[4Fe-4S] cluster</name>
        <dbReference type="ChEBI" id="CHEBI:49883"/>
    </cofactor>
    <text evidence="5">Binds 1 [4Fe-4S] cluster. The cluster is coordinated with 3 cysteines and an exchangeable S-adenosyl-L-methionine.</text>
</comment>
<evidence type="ECO:0000313" key="8">
    <source>
        <dbReference type="EMBL" id="MBC5580431.1"/>
    </source>
</evidence>
<keyword evidence="5" id="KW-0004">4Fe-4S</keyword>
<dbReference type="Proteomes" id="UP000659630">
    <property type="component" value="Unassembled WGS sequence"/>
</dbReference>
<dbReference type="PIRSF" id="PIRSF004762">
    <property type="entry name" value="CHP00423"/>
    <property type="match status" value="1"/>
</dbReference>
<evidence type="ECO:0000256" key="2">
    <source>
        <dbReference type="ARBA" id="ARBA00022723"/>
    </source>
</evidence>
<feature type="domain" description="Radical SAM core" evidence="7">
    <location>
        <begin position="36"/>
        <end position="259"/>
    </location>
</feature>
<evidence type="ECO:0000256" key="5">
    <source>
        <dbReference type="PIRSR" id="PIRSR004762-1"/>
    </source>
</evidence>
<dbReference type="InterPro" id="IPR034422">
    <property type="entry name" value="HydE/PylB-like"/>
</dbReference>
<keyword evidence="9" id="KW-1185">Reference proteome</keyword>
<dbReference type="SUPFAM" id="SSF102114">
    <property type="entry name" value="Radical SAM enzymes"/>
    <property type="match status" value="1"/>
</dbReference>
<dbReference type="SFLD" id="SFLDG01060">
    <property type="entry name" value="BATS_domain_containing"/>
    <property type="match status" value="1"/>
</dbReference>
<dbReference type="Pfam" id="PF04055">
    <property type="entry name" value="Radical_SAM"/>
    <property type="match status" value="1"/>
</dbReference>
<feature type="binding site" evidence="6">
    <location>
        <position position="170"/>
    </location>
    <ligand>
        <name>S-adenosyl-L-methionine</name>
        <dbReference type="ChEBI" id="CHEBI:59789"/>
    </ligand>
</feature>
<keyword evidence="2" id="KW-0479">Metal-binding</keyword>